<evidence type="ECO:0000256" key="2">
    <source>
        <dbReference type="SAM" id="SignalP"/>
    </source>
</evidence>
<accession>A0A7S4K4U9</accession>
<feature type="region of interest" description="Disordered" evidence="1">
    <location>
        <begin position="37"/>
        <end position="79"/>
    </location>
</feature>
<feature type="compositionally biased region" description="Basic and acidic residues" evidence="1">
    <location>
        <begin position="37"/>
        <end position="65"/>
    </location>
</feature>
<name>A0A7S4K4U9_9STRA</name>
<organism evidence="3">
    <name type="scientific">Odontella aurita</name>
    <dbReference type="NCBI Taxonomy" id="265563"/>
    <lineage>
        <taxon>Eukaryota</taxon>
        <taxon>Sar</taxon>
        <taxon>Stramenopiles</taxon>
        <taxon>Ochrophyta</taxon>
        <taxon>Bacillariophyta</taxon>
        <taxon>Mediophyceae</taxon>
        <taxon>Biddulphiophycidae</taxon>
        <taxon>Eupodiscales</taxon>
        <taxon>Odontellaceae</taxon>
        <taxon>Odontella</taxon>
    </lineage>
</organism>
<sequence>MVRILVAVPVVLLGVGPAIGLTFERCDRGVAKTYPHEIETEPIRAEQRPSHDDDDSVRDRPRRIESSSSPSSSARRTDRRRWMVSVAATAFASAPLLSPLSVGRSAAAEEGGAAPSCRPPHELLDARAQLDLAVQASSVQAWSDAADVAGDPLLDGSSLTSFFDSCRGGDDAGDSLERKRLRMDALKAVRRLREELSRTGLTTEEAMAVMKYGTGARVAIDSYFGI</sequence>
<gene>
    <name evidence="3" type="ORF">OAUR00152_LOCUS39270</name>
</gene>
<evidence type="ECO:0000313" key="3">
    <source>
        <dbReference type="EMBL" id="CAE2284000.1"/>
    </source>
</evidence>
<reference evidence="3" key="1">
    <citation type="submission" date="2021-01" db="EMBL/GenBank/DDBJ databases">
        <authorList>
            <person name="Corre E."/>
            <person name="Pelletier E."/>
            <person name="Niang G."/>
            <person name="Scheremetjew M."/>
            <person name="Finn R."/>
            <person name="Kale V."/>
            <person name="Holt S."/>
            <person name="Cochrane G."/>
            <person name="Meng A."/>
            <person name="Brown T."/>
            <person name="Cohen L."/>
        </authorList>
    </citation>
    <scope>NUCLEOTIDE SEQUENCE</scope>
    <source>
        <strain evidence="3">Isolate 1302-5</strain>
    </source>
</reference>
<dbReference type="EMBL" id="HBKQ01057479">
    <property type="protein sequence ID" value="CAE2284000.1"/>
    <property type="molecule type" value="Transcribed_RNA"/>
</dbReference>
<protein>
    <submittedName>
        <fullName evidence="3">Uncharacterized protein</fullName>
    </submittedName>
</protein>
<evidence type="ECO:0000256" key="1">
    <source>
        <dbReference type="SAM" id="MobiDB-lite"/>
    </source>
</evidence>
<proteinExistence type="predicted"/>
<feature type="chain" id="PRO_5031399051" evidence="2">
    <location>
        <begin position="21"/>
        <end position="226"/>
    </location>
</feature>
<keyword evidence="2" id="KW-0732">Signal</keyword>
<feature type="signal peptide" evidence="2">
    <location>
        <begin position="1"/>
        <end position="20"/>
    </location>
</feature>
<dbReference type="AlphaFoldDB" id="A0A7S4K4U9"/>